<feature type="region of interest" description="Disordered" evidence="1">
    <location>
        <begin position="173"/>
        <end position="196"/>
    </location>
</feature>
<feature type="compositionally biased region" description="Low complexity" evidence="1">
    <location>
        <begin position="73"/>
        <end position="109"/>
    </location>
</feature>
<proteinExistence type="predicted"/>
<feature type="compositionally biased region" description="Polar residues" evidence="1">
    <location>
        <begin position="110"/>
        <end position="126"/>
    </location>
</feature>
<comment type="caution">
    <text evidence="3">The sequence shown here is derived from an EMBL/GenBank/DDBJ whole genome shotgun (WGS) entry which is preliminary data.</text>
</comment>
<feature type="region of interest" description="Disordered" evidence="1">
    <location>
        <begin position="43"/>
        <end position="145"/>
    </location>
</feature>
<evidence type="ECO:0000259" key="2">
    <source>
        <dbReference type="Pfam" id="PF14016"/>
    </source>
</evidence>
<protein>
    <recommendedName>
        <fullName evidence="2">DUF4232 domain-containing protein</fullName>
    </recommendedName>
</protein>
<dbReference type="Pfam" id="PF14016">
    <property type="entry name" value="DUF4232"/>
    <property type="match status" value="1"/>
</dbReference>
<dbReference type="InterPro" id="IPR025326">
    <property type="entry name" value="DUF4232"/>
</dbReference>
<accession>A0ABP7FDS0</accession>
<keyword evidence="4" id="KW-1185">Reference proteome</keyword>
<dbReference type="EMBL" id="BAABEP010000026">
    <property type="protein sequence ID" value="GAA3737226.1"/>
    <property type="molecule type" value="Genomic_DNA"/>
</dbReference>
<evidence type="ECO:0000313" key="3">
    <source>
        <dbReference type="EMBL" id="GAA3737226.1"/>
    </source>
</evidence>
<name>A0ABP7FDS0_9ACTN</name>
<evidence type="ECO:0000313" key="4">
    <source>
        <dbReference type="Proteomes" id="UP001499884"/>
    </source>
</evidence>
<evidence type="ECO:0000256" key="1">
    <source>
        <dbReference type="SAM" id="MobiDB-lite"/>
    </source>
</evidence>
<dbReference type="Proteomes" id="UP001499884">
    <property type="component" value="Unassembled WGS sequence"/>
</dbReference>
<organism evidence="3 4">
    <name type="scientific">Streptomyces tremellae</name>
    <dbReference type="NCBI Taxonomy" id="1124239"/>
    <lineage>
        <taxon>Bacteria</taxon>
        <taxon>Bacillati</taxon>
        <taxon>Actinomycetota</taxon>
        <taxon>Actinomycetes</taxon>
        <taxon>Kitasatosporales</taxon>
        <taxon>Streptomycetaceae</taxon>
        <taxon>Streptomyces</taxon>
    </lineage>
</organism>
<feature type="domain" description="DUF4232" evidence="2">
    <location>
        <begin position="126"/>
        <end position="244"/>
    </location>
</feature>
<sequence>MTDGWQDMAKNLRQVRTGARGTRSPRARLAVGALALVASGAVLAGCGSGDPASPQKVAGTAGPATDGASPSRSADGSTAPSGGASSPGSVQQQSSAPSGQASKPSGGQSTDKGGTSNATPAGSSRCHTSDLKASVGGNDPGAGQENFALVLTNTSGRTCTVYGFPGFAFVDGSGKQVSSDPRREGGSQKQAVSLAPGSSAWATLRFPNPDMVGGAKVTPATVEITPPDEKASLKVAWSGGPVSANPPSAAATVVGTFQPGTGG</sequence>
<gene>
    <name evidence="3" type="ORF">GCM10023082_38020</name>
</gene>
<reference evidence="4" key="1">
    <citation type="journal article" date="2019" name="Int. J. Syst. Evol. Microbiol.">
        <title>The Global Catalogue of Microorganisms (GCM) 10K type strain sequencing project: providing services to taxonomists for standard genome sequencing and annotation.</title>
        <authorList>
            <consortium name="The Broad Institute Genomics Platform"/>
            <consortium name="The Broad Institute Genome Sequencing Center for Infectious Disease"/>
            <person name="Wu L."/>
            <person name="Ma J."/>
        </authorList>
    </citation>
    <scope>NUCLEOTIDE SEQUENCE [LARGE SCALE GENOMIC DNA]</scope>
    <source>
        <strain evidence="4">JCM 30846</strain>
    </source>
</reference>